<comment type="function">
    <text evidence="5">Component of the elongator complex which is required for multiple tRNA modifications, including mcm5U (5-methoxycarbonylmethyl uridine), mcm5s2U (5-methoxycarbonylmethyl-2-thiouridine), and ncm5U (5-carbamoylmethyl uridine). The elongator complex catalyzes formation of carboxymethyluridine in the wobble base at position 34 in tRNAs.</text>
</comment>
<accession>A0A060SP77</accession>
<dbReference type="EMBL" id="CCBP010000315">
    <property type="protein sequence ID" value="CDO75971.1"/>
    <property type="molecule type" value="Genomic_DNA"/>
</dbReference>
<dbReference type="GO" id="GO:0005829">
    <property type="term" value="C:cytosol"/>
    <property type="evidence" value="ECO:0007669"/>
    <property type="project" value="TreeGrafter"/>
</dbReference>
<reference evidence="13" key="1">
    <citation type="submission" date="2014-01" db="EMBL/GenBank/DDBJ databases">
        <title>The genome of the white-rot fungus Pycnoporus cinnabarinus: a basidiomycete model with a versatile arsenal for lignocellulosic biomass breakdown.</title>
        <authorList>
            <person name="Levasseur A."/>
            <person name="Lomascolo A."/>
            <person name="Ruiz-Duenas F.J."/>
            <person name="Uzan E."/>
            <person name="Piumi F."/>
            <person name="Kues U."/>
            <person name="Ram A.F.J."/>
            <person name="Murat C."/>
            <person name="Haon M."/>
            <person name="Benoit I."/>
            <person name="Arfi Y."/>
            <person name="Chevret D."/>
            <person name="Drula E."/>
            <person name="Kwon M.J."/>
            <person name="Gouret P."/>
            <person name="Lesage-Meessen L."/>
            <person name="Lombard V."/>
            <person name="Mariette J."/>
            <person name="Noirot C."/>
            <person name="Park J."/>
            <person name="Patyshakuliyeva A."/>
            <person name="Wieneger R.A.B."/>
            <person name="Wosten H.A.B."/>
            <person name="Martin F."/>
            <person name="Coutinho P.M."/>
            <person name="de Vries R."/>
            <person name="Martinez A.T."/>
            <person name="Klopp C."/>
            <person name="Pontarotti P."/>
            <person name="Henrissat B."/>
            <person name="Record E."/>
        </authorList>
    </citation>
    <scope>NUCLEOTIDE SEQUENCE [LARGE SCALE GENOMIC DNA]</scope>
    <source>
        <strain evidence="13">BRFM137</strain>
    </source>
</reference>
<evidence type="ECO:0000256" key="2">
    <source>
        <dbReference type="ARBA" id="ARBA00006086"/>
    </source>
</evidence>
<dbReference type="InterPro" id="IPR056164">
    <property type="entry name" value="Beta-prop_ELP1_1st"/>
</dbReference>
<comment type="subcellular location">
    <subcellularLocation>
        <location evidence="5">Cytoplasm</location>
    </subcellularLocation>
    <subcellularLocation>
        <location evidence="5">Nucleus</location>
    </subcellularLocation>
</comment>
<dbReference type="STRING" id="5643.A0A060SP77"/>
<dbReference type="HOGENOM" id="CLU_001477_0_0_1"/>
<dbReference type="Pfam" id="PF23797">
    <property type="entry name" value="Beta-prop_ELP1_2nd"/>
    <property type="match status" value="1"/>
</dbReference>
<dbReference type="InterPro" id="IPR006849">
    <property type="entry name" value="Elp1"/>
</dbReference>
<dbReference type="UniPathway" id="UPA00988"/>
<evidence type="ECO:0000256" key="5">
    <source>
        <dbReference type="PIRNR" id="PIRNR017233"/>
    </source>
</evidence>
<feature type="domain" description="ELP1 three-helical bundle" evidence="12">
    <location>
        <begin position="1141"/>
        <end position="1313"/>
    </location>
</feature>
<keyword evidence="3 5" id="KW-0963">Cytoplasm</keyword>
<keyword evidence="14" id="KW-1185">Reference proteome</keyword>
<evidence type="ECO:0000256" key="6">
    <source>
        <dbReference type="SAM" id="Coils"/>
    </source>
</evidence>
<dbReference type="Pfam" id="PF23878">
    <property type="entry name" value="TPR_ELP1"/>
    <property type="match status" value="1"/>
</dbReference>
<dbReference type="GO" id="GO:0005634">
    <property type="term" value="C:nucleus"/>
    <property type="evidence" value="ECO:0007669"/>
    <property type="project" value="UniProtKB-SubCell"/>
</dbReference>
<evidence type="ECO:0000313" key="13">
    <source>
        <dbReference type="EMBL" id="CDO75971.1"/>
    </source>
</evidence>
<dbReference type="InterPro" id="IPR056167">
    <property type="entry name" value="A-sol_ELP1"/>
</dbReference>
<keyword evidence="5" id="KW-0539">Nucleus</keyword>
<dbReference type="InterPro" id="IPR056169">
    <property type="entry name" value="HB_ELP1"/>
</dbReference>
<evidence type="ECO:0000256" key="3">
    <source>
        <dbReference type="ARBA" id="ARBA00022490"/>
    </source>
</evidence>
<organism evidence="13 14">
    <name type="scientific">Pycnoporus cinnabarinus</name>
    <name type="common">Cinnabar-red polypore</name>
    <name type="synonym">Trametes cinnabarina</name>
    <dbReference type="NCBI Taxonomy" id="5643"/>
    <lineage>
        <taxon>Eukaryota</taxon>
        <taxon>Fungi</taxon>
        <taxon>Dikarya</taxon>
        <taxon>Basidiomycota</taxon>
        <taxon>Agaricomycotina</taxon>
        <taxon>Agaricomycetes</taxon>
        <taxon>Polyporales</taxon>
        <taxon>Polyporaceae</taxon>
        <taxon>Trametes</taxon>
    </lineage>
</organism>
<protein>
    <recommendedName>
        <fullName evidence="5">Elongator complex protein 1</fullName>
    </recommendedName>
</protein>
<dbReference type="GO" id="GO:0033588">
    <property type="term" value="C:elongator holoenzyme complex"/>
    <property type="evidence" value="ECO:0007669"/>
    <property type="project" value="InterPro"/>
</dbReference>
<keyword evidence="6" id="KW-0175">Coiled coil</keyword>
<comment type="caution">
    <text evidence="13">The sequence shown here is derived from an EMBL/GenBank/DDBJ whole genome shotgun (WGS) entry which is preliminary data.</text>
</comment>
<evidence type="ECO:0000259" key="11">
    <source>
        <dbReference type="Pfam" id="PF23925"/>
    </source>
</evidence>
<proteinExistence type="inferred from homology"/>
<feature type="domain" description="ELP1 TPR" evidence="10">
    <location>
        <begin position="969"/>
        <end position="1131"/>
    </location>
</feature>
<evidence type="ECO:0000313" key="14">
    <source>
        <dbReference type="Proteomes" id="UP000029665"/>
    </source>
</evidence>
<dbReference type="Proteomes" id="UP000029665">
    <property type="component" value="Unassembled WGS sequence"/>
</dbReference>
<dbReference type="Pfam" id="PF04762">
    <property type="entry name" value="Beta-prop_ELP1_1st"/>
    <property type="match status" value="1"/>
</dbReference>
<dbReference type="PANTHER" id="PTHR12747:SF0">
    <property type="entry name" value="ELONGATOR COMPLEX PROTEIN 1"/>
    <property type="match status" value="1"/>
</dbReference>
<dbReference type="GO" id="GO:0000049">
    <property type="term" value="F:tRNA binding"/>
    <property type="evidence" value="ECO:0007669"/>
    <property type="project" value="TreeGrafter"/>
</dbReference>
<dbReference type="Pfam" id="PF23925">
    <property type="entry name" value="A-sol_ELP1"/>
    <property type="match status" value="2"/>
</dbReference>
<sequence>MRSLALWKRVHASLSVTEFSSADNPSRITATAIDLDQDSLLVATERKDVFNDSETTVTILTVGGEAVAAEEGTPALVSSFPTPTQLAANPWSKGTAKGNARVDSSEIVSLHVLPDSHHAVVITRAGDITTIALDDETPSAEVVGSVDGGVLGAAWSPDDTLLVLVTGEDKLLLMTSTFDVLSEGPLHPKEFGEDAPINVGWGSKQTQFHGSLGKAAAKSSIPPTAVGASPDDDGHVRISWRGDGAYFTVSVLEGATETEARPHRTIRVYSREAALQSTAEPVPGLEHALSWRPSGNLIVGTQRFGNIPGDSPAQSESGSGLGAGRDGRHDVVFFERNGLRHGEFTLREQYPAEPGKAVSEQRKWGYRVREVGWSSDSNVLSIWIEREDGDIVQLWTTGNYHWYLKQEIAAPSGENGTPGRFTSVKWHPEDALRLILTTSSEIIQQTYAWDTFVSPSQPPDDSGSVAVIDGSKYISADILLTPFRSQNVPPPMASHTLSLQLPPELQLAQLKRTPVPVHAAFAFTRDLLAVLWEHGVMQVYDLKTRLGPGRGKVVDPVLLWAGRLNGAGGSRSYRQAIFSSTASESDPRVAVLATEITSDASDIVFVVSIGEQGGSASEVGLPAHNGRLLLSKNLLWEAPKGEIYEVNEETKSASHVAHFPEFCFWTAHAVVVGVDDVETTSLYIGLSHSSKLHVTNGEAVRTLAANTNSFTLTPTFLVYTTTAHGAHFAPLRMLAAVLKTLEAPLPEFETRRVERGSRIVTAVPSTMSLVLQMPRGNLETINPRPMVMEIVRQDIDSGNYGKAFTACRKHRIDLNVFVEHNQEAFIKGIPSFLEQVSDVDYINLFLTSLGQGHLPADLVARICDEIRAELERKDLKKYVNSILTAHVVKRPPDHEAGLALLLRLKESEPDLVEDAVKYIIFLVDAEKLFDTALGMYDFSLVLMVAQHAQKDPREYLPFLRELRALDHYYQRFRIDDNLRRYEKALTNLSLAGPERFDEAMAYVEKHQLYEHALSIWRGTDKYEAVLNVYGDWLFERRDFREAAFVFRQANRPEKAMIAHEKALEWQELFELANQQGVPADKLRDTAYRIAEELVSKKRTSEASVVLLDYAKDVREAVIALVEGSHFSEARRVIVLHQRPELLEEIIHPGALECRARIAEDLSEMREQLRKQVQRLCELRVRKVEEPEAFYGVEDSELHNVDVMTDISMAPTMFTRYTVAPSAVSKTTSKRSSRSKRKLERKVGSGRKGTVDEEEYLLKSVAKLVTRFNVTQADSASLLPHLLQFTDEHRAEAASLQQELHSFAAELKQAIEEIWKKTSESEEQTEPAPDSWAARMEAYEKQKHANPLDKVPKPELGKPEWKLRLPCAYGRRDEP</sequence>
<feature type="domain" description="ELP1 alpha-solenoid" evidence="11">
    <location>
        <begin position="859"/>
        <end position="962"/>
    </location>
</feature>
<dbReference type="GO" id="GO:0002926">
    <property type="term" value="P:tRNA wobble base 5-methoxycarbonylmethyl-2-thiouridinylation"/>
    <property type="evidence" value="ECO:0007669"/>
    <property type="project" value="TreeGrafter"/>
</dbReference>
<dbReference type="PIRSF" id="PIRSF017233">
    <property type="entry name" value="IKAP"/>
    <property type="match status" value="1"/>
</dbReference>
<evidence type="ECO:0000256" key="7">
    <source>
        <dbReference type="SAM" id="MobiDB-lite"/>
    </source>
</evidence>
<comment type="pathway">
    <text evidence="1">tRNA modification; 5-methoxycarbonylmethyl-2-thiouridine-tRNA biosynthesis.</text>
</comment>
<dbReference type="InterPro" id="IPR056165">
    <property type="entry name" value="Beta-prop_ELP1_2nd"/>
</dbReference>
<dbReference type="PANTHER" id="PTHR12747">
    <property type="entry name" value="ELONGATOR COMPLEX PROTEIN 1"/>
    <property type="match status" value="1"/>
</dbReference>
<feature type="domain" description="ELP1 first N-terminal beta-propeller" evidence="8">
    <location>
        <begin position="94"/>
        <end position="429"/>
    </location>
</feature>
<evidence type="ECO:0000259" key="8">
    <source>
        <dbReference type="Pfam" id="PF04762"/>
    </source>
</evidence>
<dbReference type="OrthoDB" id="40048at2759"/>
<evidence type="ECO:0000259" key="10">
    <source>
        <dbReference type="Pfam" id="PF23878"/>
    </source>
</evidence>
<feature type="domain" description="ELP1 alpha-solenoid" evidence="11">
    <location>
        <begin position="784"/>
        <end position="850"/>
    </location>
</feature>
<dbReference type="InterPro" id="IPR056166">
    <property type="entry name" value="TPR_ELP1"/>
</dbReference>
<feature type="compositionally biased region" description="Basic residues" evidence="7">
    <location>
        <begin position="1227"/>
        <end position="1239"/>
    </location>
</feature>
<comment type="similarity">
    <text evidence="2 5">Belongs to the ELP1/IKA1 family.</text>
</comment>
<feature type="coiled-coil region" evidence="6">
    <location>
        <begin position="1285"/>
        <end position="1312"/>
    </location>
</feature>
<gene>
    <name evidence="13" type="ORF">BN946_scf184888.g21</name>
</gene>
<evidence type="ECO:0000256" key="1">
    <source>
        <dbReference type="ARBA" id="ARBA00005043"/>
    </source>
</evidence>
<dbReference type="Pfam" id="PF23936">
    <property type="entry name" value="HB_ELP1"/>
    <property type="match status" value="1"/>
</dbReference>
<evidence type="ECO:0000256" key="4">
    <source>
        <dbReference type="ARBA" id="ARBA00022694"/>
    </source>
</evidence>
<dbReference type="SUPFAM" id="SSF69322">
    <property type="entry name" value="Tricorn protease domain 2"/>
    <property type="match status" value="1"/>
</dbReference>
<feature type="region of interest" description="Disordered" evidence="7">
    <location>
        <begin position="1224"/>
        <end position="1245"/>
    </location>
</feature>
<feature type="domain" description="ELP1 N-terminal second beta-propeller" evidence="9">
    <location>
        <begin position="467"/>
        <end position="760"/>
    </location>
</feature>
<keyword evidence="4" id="KW-0819">tRNA processing</keyword>
<evidence type="ECO:0000259" key="9">
    <source>
        <dbReference type="Pfam" id="PF23797"/>
    </source>
</evidence>
<dbReference type="OMA" id="WRESLYC"/>
<evidence type="ECO:0000259" key="12">
    <source>
        <dbReference type="Pfam" id="PF23936"/>
    </source>
</evidence>
<name>A0A060SP77_PYCCI</name>